<gene>
    <name evidence="1" type="ORF">AKL21_12310</name>
</gene>
<sequence>MKRIIKIFLFFRRFINRFRYFFSAGASVYAYDLEDQLLFESDVTTTSEDQSQLRLLLSDVEKYIDFNGDKFLMLRMLLPTM</sequence>
<reference evidence="1 2" key="1">
    <citation type="submission" date="2015-08" db="EMBL/GenBank/DDBJ databases">
        <title>Enterococcus genome sequence.</title>
        <authorList>
            <person name="Acedo J.Z."/>
            <person name="Vederas J.C."/>
        </authorList>
    </citation>
    <scope>NUCLEOTIDE SEQUENCE [LARGE SCALE GENOMIC DNA]</scope>
    <source>
        <strain evidence="1 2">49</strain>
    </source>
</reference>
<organism evidence="1 2">
    <name type="scientific">Enterococcus canintestini</name>
    <dbReference type="NCBI Taxonomy" id="317010"/>
    <lineage>
        <taxon>Bacteria</taxon>
        <taxon>Bacillati</taxon>
        <taxon>Bacillota</taxon>
        <taxon>Bacilli</taxon>
        <taxon>Lactobacillales</taxon>
        <taxon>Enterococcaceae</taxon>
        <taxon>Enterococcus</taxon>
    </lineage>
</organism>
<protein>
    <submittedName>
        <fullName evidence="1">Uncharacterized protein</fullName>
    </submittedName>
</protein>
<comment type="caution">
    <text evidence="1">The sequence shown here is derived from an EMBL/GenBank/DDBJ whole genome shotgun (WGS) entry which is preliminary data.</text>
</comment>
<keyword evidence="2" id="KW-1185">Reference proteome</keyword>
<dbReference type="AlphaFoldDB" id="A0A267HNK4"/>
<evidence type="ECO:0000313" key="1">
    <source>
        <dbReference type="EMBL" id="PAA99826.1"/>
    </source>
</evidence>
<proteinExistence type="predicted"/>
<dbReference type="RefSeq" id="WP_010744394.1">
    <property type="nucleotide sequence ID" value="NZ_LHUG01000017.1"/>
</dbReference>
<dbReference type="EMBL" id="LHUG01000017">
    <property type="protein sequence ID" value="PAA99826.1"/>
    <property type="molecule type" value="Genomic_DNA"/>
</dbReference>
<accession>A0A267HNK4</accession>
<name>A0A267HNK4_9ENTE</name>
<dbReference type="Proteomes" id="UP000216797">
    <property type="component" value="Unassembled WGS sequence"/>
</dbReference>
<evidence type="ECO:0000313" key="2">
    <source>
        <dbReference type="Proteomes" id="UP000216797"/>
    </source>
</evidence>